<dbReference type="PANTHER" id="PTHR47592">
    <property type="entry name" value="PBF68 PROTEIN"/>
    <property type="match status" value="1"/>
</dbReference>
<evidence type="ECO:0000313" key="2">
    <source>
        <dbReference type="EMBL" id="GJT19578.1"/>
    </source>
</evidence>
<dbReference type="EMBL" id="BQNB010013727">
    <property type="protein sequence ID" value="GJT19578.1"/>
    <property type="molecule type" value="Genomic_DNA"/>
</dbReference>
<feature type="domain" description="Retrovirus-related Pol polyprotein from transposon TNT 1-94-like beta-barrel" evidence="1">
    <location>
        <begin position="233"/>
        <end position="314"/>
    </location>
</feature>
<proteinExistence type="predicted"/>
<name>A0ABQ5C0V8_9ASTR</name>
<dbReference type="Proteomes" id="UP001151760">
    <property type="component" value="Unassembled WGS sequence"/>
</dbReference>
<reference evidence="2" key="2">
    <citation type="submission" date="2022-01" db="EMBL/GenBank/DDBJ databases">
        <authorList>
            <person name="Yamashiro T."/>
            <person name="Shiraishi A."/>
            <person name="Satake H."/>
            <person name="Nakayama K."/>
        </authorList>
    </citation>
    <scope>NUCLEOTIDE SEQUENCE</scope>
</reference>
<gene>
    <name evidence="2" type="ORF">Tco_0878284</name>
</gene>
<protein>
    <recommendedName>
        <fullName evidence="1">Retrovirus-related Pol polyprotein from transposon TNT 1-94-like beta-barrel domain-containing protein</fullName>
    </recommendedName>
</protein>
<evidence type="ECO:0000313" key="3">
    <source>
        <dbReference type="Proteomes" id="UP001151760"/>
    </source>
</evidence>
<reference evidence="2" key="1">
    <citation type="journal article" date="2022" name="Int. J. Mol. Sci.">
        <title>Draft Genome of Tanacetum Coccineum: Genomic Comparison of Closely Related Tanacetum-Family Plants.</title>
        <authorList>
            <person name="Yamashiro T."/>
            <person name="Shiraishi A."/>
            <person name="Nakayama K."/>
            <person name="Satake H."/>
        </authorList>
    </citation>
    <scope>NUCLEOTIDE SEQUENCE</scope>
</reference>
<dbReference type="InterPro" id="IPR054722">
    <property type="entry name" value="PolX-like_BBD"/>
</dbReference>
<dbReference type="Pfam" id="PF22936">
    <property type="entry name" value="Pol_BBD"/>
    <property type="match status" value="1"/>
</dbReference>
<accession>A0ABQ5C0V8</accession>
<dbReference type="Pfam" id="PF14223">
    <property type="entry name" value="Retrotran_gag_2"/>
    <property type="match status" value="1"/>
</dbReference>
<keyword evidence="3" id="KW-1185">Reference proteome</keyword>
<sequence length="330" mass="37652">MAAKFEIKKFNGNNFSLWKLKMKAILRKDKCLAATGERPVEVTDDSKWDKMDGNAIANLHLALADGVLSSIEEKKSANEIWDHLARMYEARSLHNKNFLKRKLYALRMTESTSVTEHVNNLNTLYSQLTSLSCIIEPQERTEILLQSLPDSYDQVIINLTSNVLLDYLVFDDVVGAILEEKNRRNNREDKQTSSRQVEALVVTRGRSMKPGSSGSHNHAAVANESRKKFADVWLFDTGATFHMTAKREWFHQYKPISRGESMYSCNDHELKIIGIGSIMVKMHDGTVRTIRDVRHVEGLKNNLLSLGQLDDLGCKVEIQNKCWVFKTINH</sequence>
<evidence type="ECO:0000259" key="1">
    <source>
        <dbReference type="Pfam" id="PF22936"/>
    </source>
</evidence>
<dbReference type="PANTHER" id="PTHR47592:SF27">
    <property type="entry name" value="OS08G0421700 PROTEIN"/>
    <property type="match status" value="1"/>
</dbReference>
<organism evidence="2 3">
    <name type="scientific">Tanacetum coccineum</name>
    <dbReference type="NCBI Taxonomy" id="301880"/>
    <lineage>
        <taxon>Eukaryota</taxon>
        <taxon>Viridiplantae</taxon>
        <taxon>Streptophyta</taxon>
        <taxon>Embryophyta</taxon>
        <taxon>Tracheophyta</taxon>
        <taxon>Spermatophyta</taxon>
        <taxon>Magnoliopsida</taxon>
        <taxon>eudicotyledons</taxon>
        <taxon>Gunneridae</taxon>
        <taxon>Pentapetalae</taxon>
        <taxon>asterids</taxon>
        <taxon>campanulids</taxon>
        <taxon>Asterales</taxon>
        <taxon>Asteraceae</taxon>
        <taxon>Asteroideae</taxon>
        <taxon>Anthemideae</taxon>
        <taxon>Anthemidinae</taxon>
        <taxon>Tanacetum</taxon>
    </lineage>
</organism>
<comment type="caution">
    <text evidence="2">The sequence shown here is derived from an EMBL/GenBank/DDBJ whole genome shotgun (WGS) entry which is preliminary data.</text>
</comment>